<proteinExistence type="predicted"/>
<gene>
    <name evidence="1" type="ORF">OLC1_LOCUS2759</name>
</gene>
<dbReference type="AlphaFoldDB" id="A0AAV1C4Y0"/>
<accession>A0AAV1C4Y0</accession>
<name>A0AAV1C4Y0_OLDCO</name>
<dbReference type="EMBL" id="OX459118">
    <property type="protein sequence ID" value="CAI9090659.1"/>
    <property type="molecule type" value="Genomic_DNA"/>
</dbReference>
<keyword evidence="2" id="KW-1185">Reference proteome</keyword>
<organism evidence="1 2">
    <name type="scientific">Oldenlandia corymbosa var. corymbosa</name>
    <dbReference type="NCBI Taxonomy" id="529605"/>
    <lineage>
        <taxon>Eukaryota</taxon>
        <taxon>Viridiplantae</taxon>
        <taxon>Streptophyta</taxon>
        <taxon>Embryophyta</taxon>
        <taxon>Tracheophyta</taxon>
        <taxon>Spermatophyta</taxon>
        <taxon>Magnoliopsida</taxon>
        <taxon>eudicotyledons</taxon>
        <taxon>Gunneridae</taxon>
        <taxon>Pentapetalae</taxon>
        <taxon>asterids</taxon>
        <taxon>lamiids</taxon>
        <taxon>Gentianales</taxon>
        <taxon>Rubiaceae</taxon>
        <taxon>Rubioideae</taxon>
        <taxon>Spermacoceae</taxon>
        <taxon>Hedyotis-Oldenlandia complex</taxon>
        <taxon>Oldenlandia</taxon>
    </lineage>
</organism>
<evidence type="ECO:0000313" key="1">
    <source>
        <dbReference type="EMBL" id="CAI9090659.1"/>
    </source>
</evidence>
<sequence>MKRSGYYSMFIVYFDVEMNQFKDLPTPDNLKSAHQETRPHYCLTVLYGCLCISEAKFSFQDIDNDVYIMEEYGVKRSWTKLFTIRGNLVPFQPTISPDVVLVISPNKEVGSRELDQDDENVINFGVQTKGDDSLMEISAQEYQRSLTLGAQ</sequence>
<reference evidence="1" key="1">
    <citation type="submission" date="2023-03" db="EMBL/GenBank/DDBJ databases">
        <authorList>
            <person name="Julca I."/>
        </authorList>
    </citation>
    <scope>NUCLEOTIDE SEQUENCE</scope>
</reference>
<protein>
    <submittedName>
        <fullName evidence="1">OLC1v1025476C1</fullName>
    </submittedName>
</protein>
<evidence type="ECO:0000313" key="2">
    <source>
        <dbReference type="Proteomes" id="UP001161247"/>
    </source>
</evidence>
<dbReference type="Proteomes" id="UP001161247">
    <property type="component" value="Chromosome 1"/>
</dbReference>